<evidence type="ECO:0000313" key="2">
    <source>
        <dbReference type="EMBL" id="KIJ35456.1"/>
    </source>
</evidence>
<reference evidence="2 3" key="1">
    <citation type="submission" date="2014-06" db="EMBL/GenBank/DDBJ databases">
        <title>Evolutionary Origins and Diversification of the Mycorrhizal Mutualists.</title>
        <authorList>
            <consortium name="DOE Joint Genome Institute"/>
            <consortium name="Mycorrhizal Genomics Consortium"/>
            <person name="Kohler A."/>
            <person name="Kuo A."/>
            <person name="Nagy L.G."/>
            <person name="Floudas D."/>
            <person name="Copeland A."/>
            <person name="Barry K.W."/>
            <person name="Cichocki N."/>
            <person name="Veneault-Fourrey C."/>
            <person name="LaButti K."/>
            <person name="Lindquist E.A."/>
            <person name="Lipzen A."/>
            <person name="Lundell T."/>
            <person name="Morin E."/>
            <person name="Murat C."/>
            <person name="Riley R."/>
            <person name="Ohm R."/>
            <person name="Sun H."/>
            <person name="Tunlid A."/>
            <person name="Henrissat B."/>
            <person name="Grigoriev I.V."/>
            <person name="Hibbett D.S."/>
            <person name="Martin F."/>
        </authorList>
    </citation>
    <scope>NUCLEOTIDE SEQUENCE [LARGE SCALE GENOMIC DNA]</scope>
    <source>
        <strain evidence="2 3">SS14</strain>
    </source>
</reference>
<gene>
    <name evidence="2" type="ORF">M422DRAFT_212629</name>
</gene>
<dbReference type="HOGENOM" id="CLU_031744_4_0_1"/>
<feature type="region of interest" description="Disordered" evidence="1">
    <location>
        <begin position="278"/>
        <end position="317"/>
    </location>
</feature>
<dbReference type="Proteomes" id="UP000054279">
    <property type="component" value="Unassembled WGS sequence"/>
</dbReference>
<feature type="compositionally biased region" description="Basic and acidic residues" evidence="1">
    <location>
        <begin position="306"/>
        <end position="317"/>
    </location>
</feature>
<dbReference type="AlphaFoldDB" id="A0A0C9VDJ6"/>
<organism evidence="2 3">
    <name type="scientific">Sphaerobolus stellatus (strain SS14)</name>
    <dbReference type="NCBI Taxonomy" id="990650"/>
    <lineage>
        <taxon>Eukaryota</taxon>
        <taxon>Fungi</taxon>
        <taxon>Dikarya</taxon>
        <taxon>Basidiomycota</taxon>
        <taxon>Agaricomycotina</taxon>
        <taxon>Agaricomycetes</taxon>
        <taxon>Phallomycetidae</taxon>
        <taxon>Geastrales</taxon>
        <taxon>Sphaerobolaceae</taxon>
        <taxon>Sphaerobolus</taxon>
    </lineage>
</organism>
<dbReference type="EMBL" id="KN837188">
    <property type="protein sequence ID" value="KIJ35456.1"/>
    <property type="molecule type" value="Genomic_DNA"/>
</dbReference>
<keyword evidence="3" id="KW-1185">Reference proteome</keyword>
<evidence type="ECO:0000313" key="3">
    <source>
        <dbReference type="Proteomes" id="UP000054279"/>
    </source>
</evidence>
<dbReference type="OrthoDB" id="3248009at2759"/>
<name>A0A0C9VDJ6_SPHS4</name>
<feature type="non-terminal residue" evidence="2">
    <location>
        <position position="1"/>
    </location>
</feature>
<dbReference type="InterPro" id="IPR046521">
    <property type="entry name" value="DUF6698"/>
</dbReference>
<sequence length="317" mass="35973">MNMLWLRSPDEIFCLDVDPDYNPANRFKSLDEQQQGILIELREGIPTEWHGDMKDDMLIRTFIDQMNVQRSNGSTRIRRAGPLIFNCSNQTFQNINSRTAAFRELIGFKVGDDGVGSYSTLAPILFKDYGGSFDKWRIFRNPILMKAYSALMRGIGSIEDLSEGDVTTHTSHQTVESKWGVRHITPGAIAMAAIYARFTASEDITFQPVGSETKIDYQADFEYYLKYLHKGLQSKSPSVIDIFAMWNKEFYADIPDVLKNVTGRVDEDLENIINDLDEEGAEAIQREQDLNSREDSDQGEGGGIRQSHERDFSGHSS</sequence>
<evidence type="ECO:0000256" key="1">
    <source>
        <dbReference type="SAM" id="MobiDB-lite"/>
    </source>
</evidence>
<protein>
    <submittedName>
        <fullName evidence="2">Uncharacterized protein</fullName>
    </submittedName>
</protein>
<proteinExistence type="predicted"/>
<dbReference type="Pfam" id="PF20414">
    <property type="entry name" value="DUF6698"/>
    <property type="match status" value="1"/>
</dbReference>
<feature type="compositionally biased region" description="Basic and acidic residues" evidence="1">
    <location>
        <begin position="284"/>
        <end position="296"/>
    </location>
</feature>
<accession>A0A0C9VDJ6</accession>